<protein>
    <recommendedName>
        <fullName evidence="8">Cation efflux protein transmembrane domain-containing protein</fullName>
    </recommendedName>
</protein>
<dbReference type="Pfam" id="PF01545">
    <property type="entry name" value="Cation_efflux"/>
    <property type="match status" value="1"/>
</dbReference>
<evidence type="ECO:0000313" key="9">
    <source>
        <dbReference type="EMBL" id="KAJ8297405.1"/>
    </source>
</evidence>
<keyword evidence="3 7" id="KW-0812">Transmembrane</keyword>
<dbReference type="SUPFAM" id="SSF161111">
    <property type="entry name" value="Cation efflux protein transmembrane domain-like"/>
    <property type="match status" value="1"/>
</dbReference>
<gene>
    <name evidence="9" type="ORF">KUTeg_023936</name>
</gene>
<organism evidence="9 10">
    <name type="scientific">Tegillarca granosa</name>
    <name type="common">Malaysian cockle</name>
    <name type="synonym">Anadara granosa</name>
    <dbReference type="NCBI Taxonomy" id="220873"/>
    <lineage>
        <taxon>Eukaryota</taxon>
        <taxon>Metazoa</taxon>
        <taxon>Spiralia</taxon>
        <taxon>Lophotrochozoa</taxon>
        <taxon>Mollusca</taxon>
        <taxon>Bivalvia</taxon>
        <taxon>Autobranchia</taxon>
        <taxon>Pteriomorphia</taxon>
        <taxon>Arcoida</taxon>
        <taxon>Arcoidea</taxon>
        <taxon>Arcidae</taxon>
        <taxon>Tegillarca</taxon>
    </lineage>
</organism>
<dbReference type="Proteomes" id="UP001217089">
    <property type="component" value="Unassembled WGS sequence"/>
</dbReference>
<name>A0ABQ9E1K2_TEGGR</name>
<dbReference type="InterPro" id="IPR040177">
    <property type="entry name" value="SLC30A9"/>
</dbReference>
<reference evidence="9 10" key="1">
    <citation type="submission" date="2022-12" db="EMBL/GenBank/DDBJ databases">
        <title>Chromosome-level genome of Tegillarca granosa.</title>
        <authorList>
            <person name="Kim J."/>
        </authorList>
    </citation>
    <scope>NUCLEOTIDE SEQUENCE [LARGE SCALE GENOMIC DNA]</scope>
    <source>
        <strain evidence="9">Teg-2019</strain>
        <tissue evidence="9">Adductor muscle</tissue>
    </source>
</reference>
<evidence type="ECO:0000256" key="7">
    <source>
        <dbReference type="SAM" id="Phobius"/>
    </source>
</evidence>
<comment type="subcellular location">
    <subcellularLocation>
        <location evidence="1">Membrane</location>
        <topology evidence="1">Multi-pass membrane protein</topology>
    </subcellularLocation>
</comment>
<accession>A0ABQ9E1K2</accession>
<evidence type="ECO:0000256" key="4">
    <source>
        <dbReference type="ARBA" id="ARBA00022989"/>
    </source>
</evidence>
<proteinExistence type="predicted"/>
<feature type="region of interest" description="Disordered" evidence="6">
    <location>
        <begin position="55"/>
        <end position="87"/>
    </location>
</feature>
<dbReference type="InterPro" id="IPR058533">
    <property type="entry name" value="Cation_efflux_TM"/>
</dbReference>
<feature type="compositionally biased region" description="Polar residues" evidence="6">
    <location>
        <begin position="71"/>
        <end position="83"/>
    </location>
</feature>
<dbReference type="EMBL" id="JARBDR010000923">
    <property type="protein sequence ID" value="KAJ8297405.1"/>
    <property type="molecule type" value="Genomic_DNA"/>
</dbReference>
<sequence length="266" mass="30316">VCKRKHVSAGCARHLLKGHHKGDFTLKQIPIHGLGFISTGLLTENSITPVTIKRYKQTDSVEDPPGGAPGNNKNASPEPNANDKSSKIIKKTIKTKPSEYYNIDKMPKYMTRSAFHGSDKMMTMVKELHVEQKYQVKMFGLESSPLDHRLKFRRAVFDHPMQEIEKKESYSDFLKTKTSSVVLCAILVNGFNMFIKLLAWHFTSSDSILAEAIHSGADTLNQVFLFCLWDEDLYFNIQILTYFLFSLTHYTSLCKMRKVKQTQSVS</sequence>
<evidence type="ECO:0000256" key="5">
    <source>
        <dbReference type="ARBA" id="ARBA00023136"/>
    </source>
</evidence>
<keyword evidence="2" id="KW-0813">Transport</keyword>
<feature type="transmembrane region" description="Helical" evidence="7">
    <location>
        <begin position="181"/>
        <end position="202"/>
    </location>
</feature>
<dbReference type="PANTHER" id="PTHR13414:SF9">
    <property type="entry name" value="PROTON-COUPLED ZINC ANTIPORTER SLC30A9, MITOCHONDRIAL"/>
    <property type="match status" value="1"/>
</dbReference>
<keyword evidence="5 7" id="KW-0472">Membrane</keyword>
<evidence type="ECO:0000256" key="6">
    <source>
        <dbReference type="SAM" id="MobiDB-lite"/>
    </source>
</evidence>
<keyword evidence="10" id="KW-1185">Reference proteome</keyword>
<evidence type="ECO:0000256" key="2">
    <source>
        <dbReference type="ARBA" id="ARBA00022448"/>
    </source>
</evidence>
<evidence type="ECO:0000313" key="10">
    <source>
        <dbReference type="Proteomes" id="UP001217089"/>
    </source>
</evidence>
<dbReference type="InterPro" id="IPR027469">
    <property type="entry name" value="Cation_efflux_TMD_sf"/>
</dbReference>
<evidence type="ECO:0000256" key="3">
    <source>
        <dbReference type="ARBA" id="ARBA00022692"/>
    </source>
</evidence>
<evidence type="ECO:0000256" key="1">
    <source>
        <dbReference type="ARBA" id="ARBA00004141"/>
    </source>
</evidence>
<dbReference type="PANTHER" id="PTHR13414">
    <property type="entry name" value="HUEL-CATION TRANSPORTER"/>
    <property type="match status" value="1"/>
</dbReference>
<keyword evidence="4 7" id="KW-1133">Transmembrane helix</keyword>
<feature type="transmembrane region" description="Helical" evidence="7">
    <location>
        <begin position="233"/>
        <end position="253"/>
    </location>
</feature>
<evidence type="ECO:0000259" key="8">
    <source>
        <dbReference type="Pfam" id="PF01545"/>
    </source>
</evidence>
<feature type="non-terminal residue" evidence="9">
    <location>
        <position position="1"/>
    </location>
</feature>
<comment type="caution">
    <text evidence="9">The sequence shown here is derived from an EMBL/GenBank/DDBJ whole genome shotgun (WGS) entry which is preliminary data.</text>
</comment>
<feature type="domain" description="Cation efflux protein transmembrane" evidence="8">
    <location>
        <begin position="183"/>
        <end position="226"/>
    </location>
</feature>
<dbReference type="Gene3D" id="1.20.1510.10">
    <property type="entry name" value="Cation efflux protein transmembrane domain"/>
    <property type="match status" value="1"/>
</dbReference>